<dbReference type="InterPro" id="IPR016112">
    <property type="entry name" value="VP_dsDNA_II"/>
</dbReference>
<feature type="domain" description="Major capsid protein C-terminal" evidence="4">
    <location>
        <begin position="240"/>
        <end position="302"/>
    </location>
</feature>
<evidence type="ECO:0000259" key="4">
    <source>
        <dbReference type="Pfam" id="PF04451"/>
    </source>
</evidence>
<dbReference type="GO" id="GO:0005198">
    <property type="term" value="F:structural molecule activity"/>
    <property type="evidence" value="ECO:0007669"/>
    <property type="project" value="InterPro"/>
</dbReference>
<accession>A0A3G5AAC3</accession>
<dbReference type="Gene3D" id="2.70.9.10">
    <property type="entry name" value="Adenovirus Type 2 Hexon, domain 4"/>
    <property type="match status" value="1"/>
</dbReference>
<protein>
    <submittedName>
        <fullName evidence="6">NCLDV major capsid protein</fullName>
    </submittedName>
</protein>
<proteinExistence type="predicted"/>
<evidence type="ECO:0000256" key="1">
    <source>
        <dbReference type="ARBA" id="ARBA00004328"/>
    </source>
</evidence>
<evidence type="ECO:0000259" key="5">
    <source>
        <dbReference type="Pfam" id="PF16903"/>
    </source>
</evidence>
<dbReference type="Pfam" id="PF04451">
    <property type="entry name" value="Capsid_NCLDV"/>
    <property type="match status" value="2"/>
</dbReference>
<dbReference type="EMBL" id="MK072401">
    <property type="protein sequence ID" value="AYV84197.1"/>
    <property type="molecule type" value="Genomic_DNA"/>
</dbReference>
<evidence type="ECO:0000313" key="6">
    <source>
        <dbReference type="EMBL" id="AYV84197.1"/>
    </source>
</evidence>
<sequence length="627" mass="71218">MGGGLMQLVAYGAQDVYLTGNPQITFFKLVYRRHTNFSMECIEQTLTGNPDFGRKTNVLVIRNGDLCTRMYLMVHLHHVRWEAKNRSTFAWVRKLGHAMIRSVEVEIGGSRIDKQYGTWLDIWHELTHTNDQERGYRHMIGDVPELTRLDGPNDMGHIKDSHILYVPMQFWFNRNSGLALPLIALQYHEVRLLFEFTDVNKLIVHRPHFDGERLWGPELRGLCMKEASLLVDYIYLDSVERRRFAQVGHEYLIEQVQFTGDETLTGNSHTHNLHYKSKLGFNHPCKELIWVIKNMAFTGDDKAGHSNHGHPFLSYADNEIRWETVALQEAANNIAAGMFRITPLVGVAPPESRCDLNCPATSIPLCSPCTFVDLPTSPVHVCRINIFTTCPNEEDHLNILRYPIVIGGPGKEGCFFNYADFLNEIQVNVCTIPNGPCVPATRTFTATVISHCLTVSDISVPLNWGSAPNHLVDFRYNTCNGVNPNDVYVIQPFNYGLRLDGKGNPVSEAGLQFNGQDRFDPRHGNYFNYVQPWQHHTHTPADGVNVYSFALHPEQHQPTGTANLSRIDSSVLILRLADHVRHRFGLKPKLQIDLSYANLYVFAFSYNVLRVMSGIFKTFCPEQPGAS</sequence>
<dbReference type="InterPro" id="IPR031654">
    <property type="entry name" value="Capsid_N"/>
</dbReference>
<organism evidence="6">
    <name type="scientific">Hyperionvirus sp</name>
    <dbReference type="NCBI Taxonomy" id="2487770"/>
    <lineage>
        <taxon>Viruses</taxon>
        <taxon>Varidnaviria</taxon>
        <taxon>Bamfordvirae</taxon>
        <taxon>Nucleocytoviricota</taxon>
        <taxon>Megaviricetes</taxon>
        <taxon>Imitervirales</taxon>
        <taxon>Mimiviridae</taxon>
        <taxon>Klosneuvirinae</taxon>
    </lineage>
</organism>
<evidence type="ECO:0000256" key="2">
    <source>
        <dbReference type="ARBA" id="ARBA00022561"/>
    </source>
</evidence>
<dbReference type="Gene3D" id="2.70.9.20">
    <property type="entry name" value="Major capsid protein Vp54"/>
    <property type="match status" value="2"/>
</dbReference>
<dbReference type="Pfam" id="PF16903">
    <property type="entry name" value="Capsid_N"/>
    <property type="match status" value="1"/>
</dbReference>
<feature type="domain" description="Major capsid protein C-terminal" evidence="4">
    <location>
        <begin position="474"/>
        <end position="615"/>
    </location>
</feature>
<keyword evidence="3" id="KW-0946">Virion</keyword>
<feature type="domain" description="Major capsid protein N-terminal" evidence="5">
    <location>
        <begin position="25"/>
        <end position="237"/>
    </location>
</feature>
<gene>
    <name evidence="6" type="ORF">Hyperionvirus19_21</name>
</gene>
<dbReference type="SUPFAM" id="SSF49749">
    <property type="entry name" value="Group II dsDNA viruses VP"/>
    <property type="match status" value="3"/>
</dbReference>
<reference evidence="6" key="1">
    <citation type="submission" date="2018-10" db="EMBL/GenBank/DDBJ databases">
        <title>Hidden diversity of soil giant viruses.</title>
        <authorList>
            <person name="Schulz F."/>
            <person name="Alteio L."/>
            <person name="Goudeau D."/>
            <person name="Ryan E.M."/>
            <person name="Malmstrom R.R."/>
            <person name="Blanchard J."/>
            <person name="Woyke T."/>
        </authorList>
    </citation>
    <scope>NUCLEOTIDE SEQUENCE</scope>
    <source>
        <strain evidence="6">HYV1</strain>
    </source>
</reference>
<dbReference type="GO" id="GO:0019028">
    <property type="term" value="C:viral capsid"/>
    <property type="evidence" value="ECO:0007669"/>
    <property type="project" value="UniProtKB-KW"/>
</dbReference>
<dbReference type="InterPro" id="IPR038519">
    <property type="entry name" value="MCP_C_sf"/>
</dbReference>
<evidence type="ECO:0000256" key="3">
    <source>
        <dbReference type="ARBA" id="ARBA00022844"/>
    </source>
</evidence>
<name>A0A3G5AAC3_9VIRU</name>
<dbReference type="InterPro" id="IPR007542">
    <property type="entry name" value="MCP_C"/>
</dbReference>
<comment type="subcellular location">
    <subcellularLocation>
        <location evidence="1">Virion</location>
    </subcellularLocation>
</comment>
<keyword evidence="2" id="KW-0167">Capsid protein</keyword>